<dbReference type="Ensembl" id="ENSEAST00005029536.2">
    <property type="protein sequence ID" value="ENSEASP00005027204.1"/>
    <property type="gene ID" value="ENSEASG00005018535.2"/>
</dbReference>
<evidence type="ECO:0000256" key="2">
    <source>
        <dbReference type="ARBA" id="ARBA00022729"/>
    </source>
</evidence>
<dbReference type="InterPro" id="IPR043504">
    <property type="entry name" value="Peptidase_S1_PA_chymotrypsin"/>
</dbReference>
<evidence type="ECO:0000256" key="1">
    <source>
        <dbReference type="ARBA" id="ARBA00022670"/>
    </source>
</evidence>
<name>A0A8C4MIS3_EQUAS</name>
<reference evidence="8 9" key="1">
    <citation type="journal article" date="2020" name="Nat. Commun.">
        <title>Donkey genomes provide new insights into domestication and selection for coat color.</title>
        <authorList>
            <person name="Wang"/>
            <person name="C."/>
            <person name="Li"/>
            <person name="H."/>
            <person name="Guo"/>
            <person name="Y."/>
            <person name="Huang"/>
            <person name="J."/>
            <person name="Sun"/>
            <person name="Y."/>
            <person name="Min"/>
            <person name="J."/>
            <person name="Wang"/>
            <person name="J."/>
            <person name="Fang"/>
            <person name="X."/>
            <person name="Zhao"/>
            <person name="Z."/>
            <person name="Wang"/>
            <person name="S."/>
            <person name="Zhang"/>
            <person name="Y."/>
            <person name="Liu"/>
            <person name="Q."/>
            <person name="Jiang"/>
            <person name="Q."/>
            <person name="Wang"/>
            <person name="X."/>
            <person name="Guo"/>
            <person name="Y."/>
            <person name="Yang"/>
            <person name="C."/>
            <person name="Wang"/>
            <person name="Y."/>
            <person name="Tian"/>
            <person name="F."/>
            <person name="Zhuang"/>
            <person name="G."/>
            <person name="Fan"/>
            <person name="Y."/>
            <person name="Gao"/>
            <person name="Q."/>
            <person name="Li"/>
            <person name="Y."/>
            <person name="Ju"/>
            <person name="Z."/>
            <person name="Li"/>
            <person name="J."/>
            <person name="Li"/>
            <person name="R."/>
            <person name="Hou"/>
            <person name="M."/>
            <person name="Yang"/>
            <person name="G."/>
            <person name="Liu"/>
            <person name="G."/>
            <person name="Liu"/>
            <person name="W."/>
            <person name="Guo"/>
            <person name="J."/>
            <person name="Pan"/>
            <person name="S."/>
            <person name="Fan"/>
            <person name="G."/>
            <person name="Zhang"/>
            <person name="W."/>
            <person name="Zhang"/>
            <person name="R."/>
            <person name="Yu"/>
            <person name="J."/>
            <person name="Zhang"/>
            <person name="X."/>
            <person name="Yin"/>
            <person name="Q."/>
            <person name="Ji"/>
            <person name="C."/>
            <person name="Jin"/>
            <person name="Y."/>
            <person name="Yue"/>
            <person name="G."/>
            <person name="Liu"/>
            <person name="M."/>
            <person name="Xu"/>
            <person name="J."/>
            <person name="Liu"/>
            <person name="S."/>
            <person name="Jordana"/>
            <person name="J."/>
            <person name="Noce"/>
            <person name="A."/>
            <person name="Amills"/>
            <person name="M."/>
            <person name="Wu"/>
            <person name="D.D."/>
            <person name="Li"/>
            <person name="S."/>
            <person name="Zhou"/>
            <person name="X. and Zhong"/>
            <person name="J."/>
        </authorList>
    </citation>
    <scope>NUCLEOTIDE SEQUENCE [LARGE SCALE GENOMIC DNA]</scope>
</reference>
<dbReference type="GO" id="GO:0006508">
    <property type="term" value="P:proteolysis"/>
    <property type="evidence" value="ECO:0007669"/>
    <property type="project" value="UniProtKB-KW"/>
</dbReference>
<dbReference type="GO" id="GO:0005737">
    <property type="term" value="C:cytoplasm"/>
    <property type="evidence" value="ECO:0007669"/>
    <property type="project" value="TreeGrafter"/>
</dbReference>
<evidence type="ECO:0000259" key="7">
    <source>
        <dbReference type="PROSITE" id="PS50240"/>
    </source>
</evidence>
<evidence type="ECO:0000256" key="4">
    <source>
        <dbReference type="ARBA" id="ARBA00022825"/>
    </source>
</evidence>
<evidence type="ECO:0000313" key="9">
    <source>
        <dbReference type="Proteomes" id="UP000694387"/>
    </source>
</evidence>
<keyword evidence="9" id="KW-1185">Reference proteome</keyword>
<dbReference type="PANTHER" id="PTHR24271">
    <property type="entry name" value="KALLIKREIN-RELATED"/>
    <property type="match status" value="1"/>
</dbReference>
<keyword evidence="5" id="KW-0865">Zymogen</keyword>
<dbReference type="GO" id="GO:0004252">
    <property type="term" value="F:serine-type endopeptidase activity"/>
    <property type="evidence" value="ECO:0007669"/>
    <property type="project" value="InterPro"/>
</dbReference>
<keyword evidence="2" id="KW-0732">Signal</keyword>
<dbReference type="PANTHER" id="PTHR24271:SF81">
    <property type="entry name" value="GRANZYME B"/>
    <property type="match status" value="1"/>
</dbReference>
<dbReference type="FunFam" id="2.40.10.10:FF:000014">
    <property type="entry name" value="Complement factor D"/>
    <property type="match status" value="1"/>
</dbReference>
<dbReference type="InterPro" id="IPR001254">
    <property type="entry name" value="Trypsin_dom"/>
</dbReference>
<dbReference type="InterPro" id="IPR009003">
    <property type="entry name" value="Peptidase_S1_PA"/>
</dbReference>
<keyword evidence="1" id="KW-0645">Protease</keyword>
<evidence type="ECO:0000256" key="6">
    <source>
        <dbReference type="ARBA" id="ARBA00023157"/>
    </source>
</evidence>
<dbReference type="Proteomes" id="UP000694387">
    <property type="component" value="Chromosome 2"/>
</dbReference>
<sequence>MILKLERKAKLTAAVRPLSLPRGTAQVRRREVCHVAGRGRVTTNGRVSKTLREVELTVQQDLVCEARLYDHYNSTTLLCVGDPKERKTSFQGDSWDPLVCKKVLQGIASGELNDGKPPRVFTKVSSFLPWLKGTMKSYEMPLTVGTSPPSPELIHNVTSN</sequence>
<dbReference type="RefSeq" id="XP_070360282.1">
    <property type="nucleotide sequence ID" value="XM_070504181.1"/>
</dbReference>
<keyword evidence="6" id="KW-1015">Disulfide bond</keyword>
<evidence type="ECO:0000313" key="8">
    <source>
        <dbReference type="Ensembl" id="ENSEASP00005027204.1"/>
    </source>
</evidence>
<dbReference type="GeneTree" id="ENSGT01030000234551"/>
<dbReference type="AlphaFoldDB" id="A0A8C4MIS3"/>
<dbReference type="OMA" id="WGRISIN"/>
<keyword evidence="4" id="KW-0720">Serine protease</keyword>
<evidence type="ECO:0000256" key="3">
    <source>
        <dbReference type="ARBA" id="ARBA00022801"/>
    </source>
</evidence>
<protein>
    <recommendedName>
        <fullName evidence="7">Peptidase S1 domain-containing protein</fullName>
    </recommendedName>
</protein>
<proteinExistence type="predicted"/>
<reference evidence="8" key="2">
    <citation type="submission" date="2025-08" db="UniProtKB">
        <authorList>
            <consortium name="Ensembl"/>
        </authorList>
    </citation>
    <scope>IDENTIFICATION</scope>
</reference>
<feature type="domain" description="Peptidase S1" evidence="7">
    <location>
        <begin position="1"/>
        <end position="136"/>
    </location>
</feature>
<dbReference type="Pfam" id="PF00089">
    <property type="entry name" value="Trypsin"/>
    <property type="match status" value="1"/>
</dbReference>
<dbReference type="Gene3D" id="2.40.10.10">
    <property type="entry name" value="Trypsin-like serine proteases"/>
    <property type="match status" value="2"/>
</dbReference>
<keyword evidence="3" id="KW-0378">Hydrolase</keyword>
<dbReference type="PROSITE" id="PS50240">
    <property type="entry name" value="TRYPSIN_DOM"/>
    <property type="match status" value="1"/>
</dbReference>
<organism evidence="8 9">
    <name type="scientific">Equus asinus</name>
    <name type="common">Donkey</name>
    <name type="synonym">Equus africanus asinus</name>
    <dbReference type="NCBI Taxonomy" id="9793"/>
    <lineage>
        <taxon>Eukaryota</taxon>
        <taxon>Metazoa</taxon>
        <taxon>Chordata</taxon>
        <taxon>Craniata</taxon>
        <taxon>Vertebrata</taxon>
        <taxon>Euteleostomi</taxon>
        <taxon>Mammalia</taxon>
        <taxon>Eutheria</taxon>
        <taxon>Laurasiatheria</taxon>
        <taxon>Perissodactyla</taxon>
        <taxon>Equidae</taxon>
        <taxon>Equus</taxon>
    </lineage>
</organism>
<dbReference type="SMART" id="SM00020">
    <property type="entry name" value="Tryp_SPc"/>
    <property type="match status" value="1"/>
</dbReference>
<evidence type="ECO:0000256" key="5">
    <source>
        <dbReference type="ARBA" id="ARBA00023145"/>
    </source>
</evidence>
<dbReference type="SUPFAM" id="SSF50494">
    <property type="entry name" value="Trypsin-like serine proteases"/>
    <property type="match status" value="1"/>
</dbReference>
<reference evidence="8" key="3">
    <citation type="submission" date="2025-09" db="UniProtKB">
        <authorList>
            <consortium name="Ensembl"/>
        </authorList>
    </citation>
    <scope>IDENTIFICATION</scope>
</reference>
<accession>A0A8C4MIS3</accession>
<dbReference type="GeneID" id="106830410"/>